<proteinExistence type="predicted"/>
<evidence type="ECO:0000313" key="2">
    <source>
        <dbReference type="Proteomes" id="UP000244005"/>
    </source>
</evidence>
<sequence length="88" mass="10054">MVHAKALDSTVWWLLYHWDADAGTDVILRMQFSSLCVPFDPRSVHFRVGRYAVCQIQKFVHLSIGFHESPRSITGDAPVIKCCNVCQF</sequence>
<dbReference type="AlphaFoldDB" id="A0A2R6X320"/>
<protein>
    <submittedName>
        <fullName evidence="1">Uncharacterized protein</fullName>
    </submittedName>
</protein>
<dbReference type="Gramene" id="Mp3g17860.1">
    <property type="protein sequence ID" value="Mp3g17860.1.cds1"/>
    <property type="gene ID" value="Mp3g17860"/>
</dbReference>
<evidence type="ECO:0000313" key="1">
    <source>
        <dbReference type="EMBL" id="PTQ40491.1"/>
    </source>
</evidence>
<gene>
    <name evidence="1" type="ORF">MARPO_0039s0010</name>
</gene>
<accession>A0A2R6X320</accession>
<reference evidence="2" key="1">
    <citation type="journal article" date="2017" name="Cell">
        <title>Insights into land plant evolution garnered from the Marchantia polymorpha genome.</title>
        <authorList>
            <person name="Bowman J.L."/>
            <person name="Kohchi T."/>
            <person name="Yamato K.T."/>
            <person name="Jenkins J."/>
            <person name="Shu S."/>
            <person name="Ishizaki K."/>
            <person name="Yamaoka S."/>
            <person name="Nishihama R."/>
            <person name="Nakamura Y."/>
            <person name="Berger F."/>
            <person name="Adam C."/>
            <person name="Aki S.S."/>
            <person name="Althoff F."/>
            <person name="Araki T."/>
            <person name="Arteaga-Vazquez M.A."/>
            <person name="Balasubrmanian S."/>
            <person name="Barry K."/>
            <person name="Bauer D."/>
            <person name="Boehm C.R."/>
            <person name="Briginshaw L."/>
            <person name="Caballero-Perez J."/>
            <person name="Catarino B."/>
            <person name="Chen F."/>
            <person name="Chiyoda S."/>
            <person name="Chovatia M."/>
            <person name="Davies K.M."/>
            <person name="Delmans M."/>
            <person name="Demura T."/>
            <person name="Dierschke T."/>
            <person name="Dolan L."/>
            <person name="Dorantes-Acosta A.E."/>
            <person name="Eklund D.M."/>
            <person name="Florent S.N."/>
            <person name="Flores-Sandoval E."/>
            <person name="Fujiyama A."/>
            <person name="Fukuzawa H."/>
            <person name="Galik B."/>
            <person name="Grimanelli D."/>
            <person name="Grimwood J."/>
            <person name="Grossniklaus U."/>
            <person name="Hamada T."/>
            <person name="Haseloff J."/>
            <person name="Hetherington A.J."/>
            <person name="Higo A."/>
            <person name="Hirakawa Y."/>
            <person name="Hundley H.N."/>
            <person name="Ikeda Y."/>
            <person name="Inoue K."/>
            <person name="Inoue S.I."/>
            <person name="Ishida S."/>
            <person name="Jia Q."/>
            <person name="Kakita M."/>
            <person name="Kanazawa T."/>
            <person name="Kawai Y."/>
            <person name="Kawashima T."/>
            <person name="Kennedy M."/>
            <person name="Kinose K."/>
            <person name="Kinoshita T."/>
            <person name="Kohara Y."/>
            <person name="Koide E."/>
            <person name="Komatsu K."/>
            <person name="Kopischke S."/>
            <person name="Kubo M."/>
            <person name="Kyozuka J."/>
            <person name="Lagercrantz U."/>
            <person name="Lin S.S."/>
            <person name="Lindquist E."/>
            <person name="Lipzen A.M."/>
            <person name="Lu C.W."/>
            <person name="De Luna E."/>
            <person name="Martienssen R.A."/>
            <person name="Minamino N."/>
            <person name="Mizutani M."/>
            <person name="Mizutani M."/>
            <person name="Mochizuki N."/>
            <person name="Monte I."/>
            <person name="Mosher R."/>
            <person name="Nagasaki H."/>
            <person name="Nakagami H."/>
            <person name="Naramoto S."/>
            <person name="Nishitani K."/>
            <person name="Ohtani M."/>
            <person name="Okamoto T."/>
            <person name="Okumura M."/>
            <person name="Phillips J."/>
            <person name="Pollak B."/>
            <person name="Reinders A."/>
            <person name="Rovekamp M."/>
            <person name="Sano R."/>
            <person name="Sawa S."/>
            <person name="Schmid M.W."/>
            <person name="Shirakawa M."/>
            <person name="Solano R."/>
            <person name="Spunde A."/>
            <person name="Suetsugu N."/>
            <person name="Sugano S."/>
            <person name="Sugiyama A."/>
            <person name="Sun R."/>
            <person name="Suzuki Y."/>
            <person name="Takenaka M."/>
            <person name="Takezawa D."/>
            <person name="Tomogane H."/>
            <person name="Tsuzuki M."/>
            <person name="Ueda T."/>
            <person name="Umeda M."/>
            <person name="Ward J.M."/>
            <person name="Watanabe Y."/>
            <person name="Yazaki K."/>
            <person name="Yokoyama R."/>
            <person name="Yoshitake Y."/>
            <person name="Yotsui I."/>
            <person name="Zachgo S."/>
            <person name="Schmutz J."/>
        </authorList>
    </citation>
    <scope>NUCLEOTIDE SEQUENCE [LARGE SCALE GENOMIC DNA]</scope>
    <source>
        <strain evidence="2">Tak-1</strain>
    </source>
</reference>
<dbReference type="Proteomes" id="UP000244005">
    <property type="component" value="Unassembled WGS sequence"/>
</dbReference>
<organism evidence="1 2">
    <name type="scientific">Marchantia polymorpha</name>
    <name type="common">Common liverwort</name>
    <name type="synonym">Marchantia aquatica</name>
    <dbReference type="NCBI Taxonomy" id="3197"/>
    <lineage>
        <taxon>Eukaryota</taxon>
        <taxon>Viridiplantae</taxon>
        <taxon>Streptophyta</taxon>
        <taxon>Embryophyta</taxon>
        <taxon>Marchantiophyta</taxon>
        <taxon>Marchantiopsida</taxon>
        <taxon>Marchantiidae</taxon>
        <taxon>Marchantiales</taxon>
        <taxon>Marchantiaceae</taxon>
        <taxon>Marchantia</taxon>
    </lineage>
</organism>
<name>A0A2R6X320_MARPO</name>
<dbReference type="EMBL" id="KZ772711">
    <property type="protein sequence ID" value="PTQ40491.1"/>
    <property type="molecule type" value="Genomic_DNA"/>
</dbReference>
<keyword evidence="2" id="KW-1185">Reference proteome</keyword>